<dbReference type="GO" id="GO:0019867">
    <property type="term" value="C:outer membrane"/>
    <property type="evidence" value="ECO:0007669"/>
    <property type="project" value="InterPro"/>
</dbReference>
<dbReference type="Pfam" id="PF01103">
    <property type="entry name" value="Omp85"/>
    <property type="match status" value="1"/>
</dbReference>
<evidence type="ECO:0000313" key="4">
    <source>
        <dbReference type="EMBL" id="GCC50792.1"/>
    </source>
</evidence>
<protein>
    <recommendedName>
        <fullName evidence="3">Bacterial surface antigen (D15) domain-containing protein</fullName>
    </recommendedName>
</protein>
<proteinExistence type="predicted"/>
<comment type="caution">
    <text evidence="4">The sequence shown here is derived from an EMBL/GenBank/DDBJ whole genome shotgun (WGS) entry which is preliminary data.</text>
</comment>
<gene>
    <name evidence="4" type="ORF">SanaruYs_10100</name>
</gene>
<feature type="domain" description="Bacterial surface antigen (D15)" evidence="3">
    <location>
        <begin position="69"/>
        <end position="281"/>
    </location>
</feature>
<sequence>MFISVTLKAQHDTTAQPKKIRITPLPVIYYSPETRFGFGALVAGSFNAANDSLTTASYAQTYILYTANNQYDWGNKLRYYSPQNKFIFEGKFSFTYFPEFYYGIETETPLLKKDTIAYNKLTTDLRFYWRLNKNLYAGFAVRHNKIYDIDSPTGGQFQIDQPRGYQGYNLIGFAPALTYESRDSQTYPQRGIFAEVVLMPYPKWSDRYYGFFNLRIDARKYIPLKIISDRDVLALQAFININSGDVPFKDMADIGGGNVMRGYYTGYYRYNNLYALQAEYRAGLWRFIGIDVWIGGALTPKSWYRVGDNSFKPNAGIGLRFMINKKDQLNIRVDQGFGKQQQQGFYLDIAEAY</sequence>
<name>A0A401U7C1_9BACT</name>
<evidence type="ECO:0000256" key="1">
    <source>
        <dbReference type="ARBA" id="ARBA00004370"/>
    </source>
</evidence>
<dbReference type="InterPro" id="IPR000184">
    <property type="entry name" value="Bac_surfAg_D15"/>
</dbReference>
<keyword evidence="5" id="KW-1185">Reference proteome</keyword>
<comment type="subcellular location">
    <subcellularLocation>
        <location evidence="1">Membrane</location>
    </subcellularLocation>
</comment>
<organism evidence="4 5">
    <name type="scientific">Chryseotalea sanaruensis</name>
    <dbReference type="NCBI Taxonomy" id="2482724"/>
    <lineage>
        <taxon>Bacteria</taxon>
        <taxon>Pseudomonadati</taxon>
        <taxon>Bacteroidota</taxon>
        <taxon>Cytophagia</taxon>
        <taxon>Cytophagales</taxon>
        <taxon>Chryseotaleaceae</taxon>
        <taxon>Chryseotalea</taxon>
    </lineage>
</organism>
<dbReference type="Gene3D" id="2.40.160.50">
    <property type="entry name" value="membrane protein fhac: a member of the omp85/tpsb transporter family"/>
    <property type="match status" value="1"/>
</dbReference>
<evidence type="ECO:0000259" key="3">
    <source>
        <dbReference type="Pfam" id="PF01103"/>
    </source>
</evidence>
<reference evidence="4 5" key="1">
    <citation type="submission" date="2018-11" db="EMBL/GenBank/DDBJ databases">
        <title>Chryseotalea sanarue gen. nov., sp., nov., a member of the family Cytophagaceae, isolated from a brackish lake in Hamamatsu Japan.</title>
        <authorList>
            <person name="Maejima Y."/>
            <person name="Iino T."/>
            <person name="Muraguchi Y."/>
            <person name="Fukuda K."/>
            <person name="Ohkuma M."/>
            <person name="Moriuchi R."/>
            <person name="Dohra H."/>
            <person name="Kimbara K."/>
            <person name="Shintani M."/>
        </authorList>
    </citation>
    <scope>NUCLEOTIDE SEQUENCE [LARGE SCALE GENOMIC DNA]</scope>
    <source>
        <strain evidence="4 5">Ys</strain>
    </source>
</reference>
<evidence type="ECO:0000256" key="2">
    <source>
        <dbReference type="ARBA" id="ARBA00023136"/>
    </source>
</evidence>
<keyword evidence="2" id="KW-0472">Membrane</keyword>
<evidence type="ECO:0000313" key="5">
    <source>
        <dbReference type="Proteomes" id="UP000288227"/>
    </source>
</evidence>
<dbReference type="EMBL" id="BHXQ01000002">
    <property type="protein sequence ID" value="GCC50792.1"/>
    <property type="molecule type" value="Genomic_DNA"/>
</dbReference>
<dbReference type="Proteomes" id="UP000288227">
    <property type="component" value="Unassembled WGS sequence"/>
</dbReference>
<dbReference type="AlphaFoldDB" id="A0A401U7C1"/>
<accession>A0A401U7C1</accession>